<evidence type="ECO:0000313" key="2">
    <source>
        <dbReference type="Proteomes" id="UP000529946"/>
    </source>
</evidence>
<comment type="caution">
    <text evidence="1">The sequence shown here is derived from an EMBL/GenBank/DDBJ whole genome shotgun (WGS) entry which is preliminary data.</text>
</comment>
<gene>
    <name evidence="1" type="ORF">GGR12_000680</name>
</gene>
<evidence type="ECO:0000313" key="1">
    <source>
        <dbReference type="EMBL" id="MBB4081841.1"/>
    </source>
</evidence>
<keyword evidence="2" id="KW-1185">Reference proteome</keyword>
<dbReference type="RefSeq" id="WP_183202915.1">
    <property type="nucleotide sequence ID" value="NZ_BAAAER010000004.1"/>
</dbReference>
<proteinExistence type="predicted"/>
<dbReference type="Proteomes" id="UP000529946">
    <property type="component" value="Unassembled WGS sequence"/>
</dbReference>
<dbReference type="AlphaFoldDB" id="A0A7W6JCX4"/>
<accession>A0A7W6JCX4</accession>
<name>A0A7W6JCX4_9CAUL</name>
<sequence>MLAAAVLAAVFTFDSWQRPLEHFLWPPKVGEHGELAYELVSETPVRPYPDAVSARLFVENDGPEGSPEVGVMIEPQGRLLTAAQRREFEDSLSKVSSRGGSAAACFIPHHFLRYYDAAGQKVGEIAVCFCCSGAVSTPALFPYQGGGPLHPYWNELAYDRERLKSLIESLGLPADVWCRERDEPR</sequence>
<organism evidence="1 2">
    <name type="scientific">Brevundimonas lenta</name>
    <dbReference type="NCBI Taxonomy" id="424796"/>
    <lineage>
        <taxon>Bacteria</taxon>
        <taxon>Pseudomonadati</taxon>
        <taxon>Pseudomonadota</taxon>
        <taxon>Alphaproteobacteria</taxon>
        <taxon>Caulobacterales</taxon>
        <taxon>Caulobacteraceae</taxon>
        <taxon>Brevundimonas</taxon>
    </lineage>
</organism>
<protein>
    <submittedName>
        <fullName evidence="1">Uncharacterized protein</fullName>
    </submittedName>
</protein>
<reference evidence="1 2" key="1">
    <citation type="submission" date="2020-08" db="EMBL/GenBank/DDBJ databases">
        <title>Genomic Encyclopedia of Type Strains, Phase IV (KMG-IV): sequencing the most valuable type-strain genomes for metagenomic binning, comparative biology and taxonomic classification.</title>
        <authorList>
            <person name="Goeker M."/>
        </authorList>
    </citation>
    <scope>NUCLEOTIDE SEQUENCE [LARGE SCALE GENOMIC DNA]</scope>
    <source>
        <strain evidence="1 2">DSM 23960</strain>
    </source>
</reference>
<dbReference type="EMBL" id="JACIDM010000001">
    <property type="protein sequence ID" value="MBB4081841.1"/>
    <property type="molecule type" value="Genomic_DNA"/>
</dbReference>